<evidence type="ECO:0000256" key="3">
    <source>
        <dbReference type="ARBA" id="ARBA00022630"/>
    </source>
</evidence>
<organism evidence="6 7">
    <name type="scientific">Paenibacillus oleatilyticus</name>
    <dbReference type="NCBI Taxonomy" id="2594886"/>
    <lineage>
        <taxon>Bacteria</taxon>
        <taxon>Bacillati</taxon>
        <taxon>Bacillota</taxon>
        <taxon>Bacilli</taxon>
        <taxon>Bacillales</taxon>
        <taxon>Paenibacillaceae</taxon>
        <taxon>Paenibacillus</taxon>
    </lineage>
</organism>
<dbReference type="InterPro" id="IPR023753">
    <property type="entry name" value="FAD/NAD-binding_dom"/>
</dbReference>
<evidence type="ECO:0000313" key="6">
    <source>
        <dbReference type="EMBL" id="MFB0840663.1"/>
    </source>
</evidence>
<name>A0ABV4US57_9BACL</name>
<gene>
    <name evidence="6" type="ORF">ACEU3E_00620</name>
</gene>
<keyword evidence="7" id="KW-1185">Reference proteome</keyword>
<comment type="subunit">
    <text evidence="2">Homodimer.</text>
</comment>
<dbReference type="Pfam" id="PF07992">
    <property type="entry name" value="Pyr_redox_2"/>
    <property type="match status" value="1"/>
</dbReference>
<keyword evidence="4" id="KW-0560">Oxidoreductase</keyword>
<evidence type="ECO:0000313" key="7">
    <source>
        <dbReference type="Proteomes" id="UP001575622"/>
    </source>
</evidence>
<dbReference type="Gene3D" id="3.50.50.60">
    <property type="entry name" value="FAD/NAD(P)-binding domain"/>
    <property type="match status" value="2"/>
</dbReference>
<dbReference type="EMBL" id="JBHDLN010000001">
    <property type="protein sequence ID" value="MFB0840663.1"/>
    <property type="molecule type" value="Genomic_DNA"/>
</dbReference>
<dbReference type="Proteomes" id="UP001575622">
    <property type="component" value="Unassembled WGS sequence"/>
</dbReference>
<evidence type="ECO:0000256" key="4">
    <source>
        <dbReference type="ARBA" id="ARBA00023002"/>
    </source>
</evidence>
<protein>
    <submittedName>
        <fullName evidence="6">NAD(P)/FAD-dependent oxidoreductase</fullName>
    </submittedName>
</protein>
<dbReference type="RefSeq" id="WP_373947847.1">
    <property type="nucleotide sequence ID" value="NZ_JBHDLN010000001.1"/>
</dbReference>
<dbReference type="PRINTS" id="PR00469">
    <property type="entry name" value="PNDRDTASEII"/>
</dbReference>
<dbReference type="InterPro" id="IPR050097">
    <property type="entry name" value="Ferredoxin-NADP_redctase_2"/>
</dbReference>
<dbReference type="InterPro" id="IPR036188">
    <property type="entry name" value="FAD/NAD-bd_sf"/>
</dbReference>
<sequence>MIYDCAIIGGGPAGLNAALVLGRARRNVALIDNNKPRNAVTHASHGFITRDGVTPAEFRRIAYEEVLRYPSVEHLQTEAVEVHKIESGFFEVLDASGRRVQARKLILATGVKEIFPEIDGFYPLYGKSLFNCPYCDGWELQDQPLVVVSESPTVYHTAKILLNWSKDVVVCTHGNSSLSDEQKTHLQSKGIVVMEQPVTAFVGHNGRLEHVRFADGTELPRAGGFVTPRFVPAVSFGERLGCERTENGGLNTDAWGRTSIPGLYAAGDASYFMPSQVVYAAADGSRTAMGVNLDLTEEDFGE</sequence>
<dbReference type="SUPFAM" id="SSF51905">
    <property type="entry name" value="FAD/NAD(P)-binding domain"/>
    <property type="match status" value="1"/>
</dbReference>
<dbReference type="PANTHER" id="PTHR48105">
    <property type="entry name" value="THIOREDOXIN REDUCTASE 1-RELATED-RELATED"/>
    <property type="match status" value="1"/>
</dbReference>
<accession>A0ABV4US57</accession>
<feature type="domain" description="FAD/NAD(P)-binding" evidence="5">
    <location>
        <begin position="3"/>
        <end position="284"/>
    </location>
</feature>
<reference evidence="6 7" key="1">
    <citation type="submission" date="2024-09" db="EMBL/GenBank/DDBJ databases">
        <authorList>
            <person name="Makale K.P.P."/>
            <person name="Makhzoum A."/>
            <person name="Rantong G."/>
            <person name="Rahube T.O."/>
        </authorList>
    </citation>
    <scope>NUCLEOTIDE SEQUENCE [LARGE SCALE GENOMIC DNA]</scope>
    <source>
        <strain evidence="6 7">KM_D13</strain>
    </source>
</reference>
<evidence type="ECO:0000256" key="1">
    <source>
        <dbReference type="ARBA" id="ARBA00001974"/>
    </source>
</evidence>
<evidence type="ECO:0000259" key="5">
    <source>
        <dbReference type="Pfam" id="PF07992"/>
    </source>
</evidence>
<comment type="caution">
    <text evidence="6">The sequence shown here is derived from an EMBL/GenBank/DDBJ whole genome shotgun (WGS) entry which is preliminary data.</text>
</comment>
<proteinExistence type="predicted"/>
<evidence type="ECO:0000256" key="2">
    <source>
        <dbReference type="ARBA" id="ARBA00011738"/>
    </source>
</evidence>
<dbReference type="PRINTS" id="PR00368">
    <property type="entry name" value="FADPNR"/>
</dbReference>
<comment type="cofactor">
    <cofactor evidence="1">
        <name>FAD</name>
        <dbReference type="ChEBI" id="CHEBI:57692"/>
    </cofactor>
</comment>
<keyword evidence="3" id="KW-0285">Flavoprotein</keyword>